<reference evidence="2 3" key="1">
    <citation type="journal article" date="2010" name="Stand. Genomic Sci.">
        <title>Complete genome sequence of Desulfarculus baarsii type strain (2st14).</title>
        <authorList>
            <person name="Sun H."/>
            <person name="Spring S."/>
            <person name="Lapidus A."/>
            <person name="Davenport K."/>
            <person name="Del Rio T.G."/>
            <person name="Tice H."/>
            <person name="Nolan M."/>
            <person name="Copeland A."/>
            <person name="Cheng J.F."/>
            <person name="Lucas S."/>
            <person name="Tapia R."/>
            <person name="Goodwin L."/>
            <person name="Pitluck S."/>
            <person name="Ivanova N."/>
            <person name="Pagani I."/>
            <person name="Mavromatis K."/>
            <person name="Ovchinnikova G."/>
            <person name="Pati A."/>
            <person name="Chen A."/>
            <person name="Palaniappan K."/>
            <person name="Hauser L."/>
            <person name="Chang Y.J."/>
            <person name="Jeffries C.D."/>
            <person name="Detter J.C."/>
            <person name="Han C."/>
            <person name="Rohde M."/>
            <person name="Brambilla E."/>
            <person name="Goker M."/>
            <person name="Woyke T."/>
            <person name="Bristow J."/>
            <person name="Eisen J.A."/>
            <person name="Markowitz V."/>
            <person name="Hugenholtz P."/>
            <person name="Kyrpides N.C."/>
            <person name="Klenk H.P."/>
            <person name="Land M."/>
        </authorList>
    </citation>
    <scope>NUCLEOTIDE SEQUENCE [LARGE SCALE GENOMIC DNA]</scope>
    <source>
        <strain evidence="3">ATCC 33931 / DSM 2075 / LMG 7858 / VKM B-1802 / 2st14</strain>
    </source>
</reference>
<dbReference type="PANTHER" id="PTHR47618:SF1">
    <property type="entry name" value="BIFUNCTIONAL OLIGORIBONUCLEASE AND PAP PHOSPHATASE NRNA"/>
    <property type="match status" value="1"/>
</dbReference>
<dbReference type="PANTHER" id="PTHR47618">
    <property type="entry name" value="BIFUNCTIONAL OLIGORIBONUCLEASE AND PAP PHOSPHATASE NRNA"/>
    <property type="match status" value="1"/>
</dbReference>
<dbReference type="RefSeq" id="WP_013258188.1">
    <property type="nucleotide sequence ID" value="NC_014365.1"/>
</dbReference>
<dbReference type="AlphaFoldDB" id="E1QGP2"/>
<accession>E1QGP2</accession>
<dbReference type="Gene3D" id="3.90.1640.10">
    <property type="entry name" value="inorganic pyrophosphatase (n-terminal core)"/>
    <property type="match status" value="1"/>
</dbReference>
<dbReference type="EMBL" id="CP002085">
    <property type="protein sequence ID" value="ADK84735.1"/>
    <property type="molecule type" value="Genomic_DNA"/>
</dbReference>
<gene>
    <name evidence="2" type="ordered locus">Deba_1367</name>
</gene>
<evidence type="ECO:0000313" key="2">
    <source>
        <dbReference type="EMBL" id="ADK84735.1"/>
    </source>
</evidence>
<dbReference type="Pfam" id="PF01368">
    <property type="entry name" value="DHH"/>
    <property type="match status" value="1"/>
</dbReference>
<dbReference type="OrthoDB" id="5490569at2"/>
<dbReference type="KEGG" id="dbr:Deba_1367"/>
<dbReference type="HOGENOM" id="CLU_046377_0_0_7"/>
<organism evidence="2 3">
    <name type="scientific">Desulfarculus baarsii (strain ATCC 33931 / DSM 2075 / LMG 7858 / VKM B-1802 / 2st14)</name>
    <dbReference type="NCBI Taxonomy" id="644282"/>
    <lineage>
        <taxon>Bacteria</taxon>
        <taxon>Pseudomonadati</taxon>
        <taxon>Thermodesulfobacteriota</taxon>
        <taxon>Desulfarculia</taxon>
        <taxon>Desulfarculales</taxon>
        <taxon>Desulfarculaceae</taxon>
        <taxon>Desulfarculus</taxon>
    </lineage>
</organism>
<evidence type="ECO:0000259" key="1">
    <source>
        <dbReference type="Pfam" id="PF01368"/>
    </source>
</evidence>
<evidence type="ECO:0000313" key="3">
    <source>
        <dbReference type="Proteomes" id="UP000009047"/>
    </source>
</evidence>
<dbReference type="STRING" id="644282.Deba_1367"/>
<dbReference type="SUPFAM" id="SSF64182">
    <property type="entry name" value="DHH phosphoesterases"/>
    <property type="match status" value="1"/>
</dbReference>
<dbReference type="InterPro" id="IPR001667">
    <property type="entry name" value="DDH_dom"/>
</dbReference>
<dbReference type="eggNOG" id="COG0618">
    <property type="taxonomic scope" value="Bacteria"/>
</dbReference>
<proteinExistence type="predicted"/>
<dbReference type="Proteomes" id="UP000009047">
    <property type="component" value="Chromosome"/>
</dbReference>
<dbReference type="InterPro" id="IPR051319">
    <property type="entry name" value="Oligoribo/pAp-PDE_c-di-AMP_PDE"/>
</dbReference>
<dbReference type="InterPro" id="IPR038763">
    <property type="entry name" value="DHH_sf"/>
</dbReference>
<keyword evidence="3" id="KW-1185">Reference proteome</keyword>
<feature type="domain" description="DDH" evidence="1">
    <location>
        <begin position="32"/>
        <end position="169"/>
    </location>
</feature>
<protein>
    <submittedName>
        <fullName evidence="2">Phosphoesterase RecJ domain protein</fullName>
    </submittedName>
</protein>
<sequence>MSAPKNSSAKPRGLSARVKKLLGMFNGDDHVLILIAADPDALGSALAFKRLLWRRVAGVTIASISEISRPDNQAMIRLLQIPMEPIEKIDPRAFSKKVMVDSQPHHSPRFPEPPYDVIIDHHPPIDKQQAEYEDIRPTYGATSSILTEYLQGARINLSQRLATALLYGIKTDTDSFGRPALQEDIKAFQFLYAKASQSTLRKIEFSEMRIEDLQPLQDALKSFVMRGHRLFVHLGQVASADNLVQIADFFLRVATVDACAVSGVVGQKVVVIFRNAAPRLNAGKMAQKAFGRLGAAGGHRAMARAEVPLTAIMSQFPGLDHDKLGLRIRQMIQFPNAQKRTPRPE</sequence>
<name>E1QGP2_DESB2</name>